<protein>
    <submittedName>
        <fullName evidence="2">Uncharacterized protein</fullName>
    </submittedName>
</protein>
<evidence type="ECO:0000313" key="3">
    <source>
        <dbReference type="Proteomes" id="UP000780801"/>
    </source>
</evidence>
<name>A0A9P6FKI4_9FUNG</name>
<sequence>MDSHESLRTWHQSTGRDSHPHNAPTHESPLWSKDEDNVAQIKTAPLCLDNESDDIGIDIELKQKWQ</sequence>
<feature type="non-terminal residue" evidence="2">
    <location>
        <position position="66"/>
    </location>
</feature>
<feature type="compositionally biased region" description="Basic and acidic residues" evidence="1">
    <location>
        <begin position="1"/>
        <end position="20"/>
    </location>
</feature>
<keyword evidence="3" id="KW-1185">Reference proteome</keyword>
<feature type="region of interest" description="Disordered" evidence="1">
    <location>
        <begin position="1"/>
        <end position="37"/>
    </location>
</feature>
<evidence type="ECO:0000313" key="2">
    <source>
        <dbReference type="EMBL" id="KAF9577117.1"/>
    </source>
</evidence>
<gene>
    <name evidence="2" type="ORF">BGW38_007877</name>
</gene>
<organism evidence="2 3">
    <name type="scientific">Lunasporangiospora selenospora</name>
    <dbReference type="NCBI Taxonomy" id="979761"/>
    <lineage>
        <taxon>Eukaryota</taxon>
        <taxon>Fungi</taxon>
        <taxon>Fungi incertae sedis</taxon>
        <taxon>Mucoromycota</taxon>
        <taxon>Mortierellomycotina</taxon>
        <taxon>Mortierellomycetes</taxon>
        <taxon>Mortierellales</taxon>
        <taxon>Mortierellaceae</taxon>
        <taxon>Lunasporangiospora</taxon>
    </lineage>
</organism>
<accession>A0A9P6FKI4</accession>
<dbReference type="Proteomes" id="UP000780801">
    <property type="component" value="Unassembled WGS sequence"/>
</dbReference>
<proteinExistence type="predicted"/>
<dbReference type="EMBL" id="JAABOA010005279">
    <property type="protein sequence ID" value="KAF9577117.1"/>
    <property type="molecule type" value="Genomic_DNA"/>
</dbReference>
<comment type="caution">
    <text evidence="2">The sequence shown here is derived from an EMBL/GenBank/DDBJ whole genome shotgun (WGS) entry which is preliminary data.</text>
</comment>
<dbReference type="AlphaFoldDB" id="A0A9P6FKI4"/>
<reference evidence="2" key="1">
    <citation type="journal article" date="2020" name="Fungal Divers.">
        <title>Resolving the Mortierellaceae phylogeny through synthesis of multi-gene phylogenetics and phylogenomics.</title>
        <authorList>
            <person name="Vandepol N."/>
            <person name="Liber J."/>
            <person name="Desiro A."/>
            <person name="Na H."/>
            <person name="Kennedy M."/>
            <person name="Barry K."/>
            <person name="Grigoriev I.V."/>
            <person name="Miller A.N."/>
            <person name="O'Donnell K."/>
            <person name="Stajich J.E."/>
            <person name="Bonito G."/>
        </authorList>
    </citation>
    <scope>NUCLEOTIDE SEQUENCE</scope>
    <source>
        <strain evidence="2">KOD1015</strain>
    </source>
</reference>
<evidence type="ECO:0000256" key="1">
    <source>
        <dbReference type="SAM" id="MobiDB-lite"/>
    </source>
</evidence>